<dbReference type="EMBL" id="UOER01000577">
    <property type="protein sequence ID" value="VAW26294.1"/>
    <property type="molecule type" value="Genomic_DNA"/>
</dbReference>
<dbReference type="Pfam" id="PF18962">
    <property type="entry name" value="Por_Secre_tail"/>
    <property type="match status" value="1"/>
</dbReference>
<dbReference type="PANTHER" id="PTHR42834:SF1">
    <property type="entry name" value="ENDONUCLEASE_EXONUCLEASE_PHOSPHATASE FAMILY PROTEIN (AFU_ORTHOLOGUE AFUA_3G09210)"/>
    <property type="match status" value="1"/>
</dbReference>
<feature type="domain" description="Secretion system C-terminal sorting" evidence="1">
    <location>
        <begin position="192"/>
        <end position="262"/>
    </location>
</feature>
<dbReference type="PANTHER" id="PTHR42834">
    <property type="entry name" value="ENDONUCLEASE/EXONUCLEASE/PHOSPHATASE FAMILY PROTEIN (AFU_ORTHOLOGUE AFUA_3G09210)"/>
    <property type="match status" value="1"/>
</dbReference>
<protein>
    <recommendedName>
        <fullName evidence="1">Secretion system C-terminal sorting domain-containing protein</fullName>
    </recommendedName>
</protein>
<dbReference type="InterPro" id="IPR026444">
    <property type="entry name" value="Secre_tail"/>
</dbReference>
<name>A0A3B0V2B7_9ZZZZ</name>
<evidence type="ECO:0000313" key="2">
    <source>
        <dbReference type="EMBL" id="VAW26294.1"/>
    </source>
</evidence>
<dbReference type="NCBIfam" id="TIGR04183">
    <property type="entry name" value="Por_Secre_tail"/>
    <property type="match status" value="1"/>
</dbReference>
<dbReference type="AlphaFoldDB" id="A0A3B0V2B7"/>
<proteinExistence type="predicted"/>
<reference evidence="2" key="1">
    <citation type="submission" date="2018-06" db="EMBL/GenBank/DDBJ databases">
        <authorList>
            <person name="Zhirakovskaya E."/>
        </authorList>
    </citation>
    <scope>NUCLEOTIDE SEQUENCE</scope>
</reference>
<evidence type="ECO:0000259" key="1">
    <source>
        <dbReference type="Pfam" id="PF18962"/>
    </source>
</evidence>
<organism evidence="2">
    <name type="scientific">hydrothermal vent metagenome</name>
    <dbReference type="NCBI Taxonomy" id="652676"/>
    <lineage>
        <taxon>unclassified sequences</taxon>
        <taxon>metagenomes</taxon>
        <taxon>ecological metagenomes</taxon>
    </lineage>
</organism>
<accession>A0A3B0V2B7</accession>
<sequence length="263" mass="28435">MKGNYFFLVMFLMTTFCYTQTIFINEIHYDNTGADVDEGVEIAGPSGTDLAGYKVHLYNGSDSSEYATAITLSGIIPNQQNNRGTLWFSQSGIQNGDPDGLALVDNLGVVIQFLSYEGVIIATDGPANGMTSIDIGVVESSSTPIGESLQLVGTGNVYTDFTWVGPTTASPGALNSNQTLSVVKNKIEGFVLFPNPVTEGKLYMISSNNVTKQVQIYTMLGQQVYLSSVQINEVIDVSSLKKGIYMLHIEEEGKIATRKLVIN</sequence>
<gene>
    <name evidence="2" type="ORF">MNBD_BACTEROID04-33</name>
</gene>